<dbReference type="STRING" id="946333.A4W93_07600"/>
<sequence>MSVPRLVAFIALCAALPAMADSWVVCDYDVESVRIGANPPELTVRVRRGHARNGAECPAGSGERSFVPETADYQSNLPRKQWPKPGQPALLRYRHLDGICKPDRPCRIIHQSILPAAR</sequence>
<accession>A0A1W6L6G3</accession>
<gene>
    <name evidence="1" type="ORF">A4W93_07600</name>
</gene>
<protein>
    <submittedName>
        <fullName evidence="1">Uncharacterized protein</fullName>
    </submittedName>
</protein>
<evidence type="ECO:0000313" key="2">
    <source>
        <dbReference type="Proteomes" id="UP000193427"/>
    </source>
</evidence>
<dbReference type="AlphaFoldDB" id="A0A1W6L6G3"/>
<name>A0A1W6L6G3_9BURK</name>
<keyword evidence="2" id="KW-1185">Reference proteome</keyword>
<dbReference type="RefSeq" id="WP_218919189.1">
    <property type="nucleotide sequence ID" value="NZ_BSPR01000008.1"/>
</dbReference>
<dbReference type="EMBL" id="CP015118">
    <property type="protein sequence ID" value="ARN19787.1"/>
    <property type="molecule type" value="Genomic_DNA"/>
</dbReference>
<dbReference type="Proteomes" id="UP000193427">
    <property type="component" value="Chromosome"/>
</dbReference>
<reference evidence="1 2" key="1">
    <citation type="submission" date="2016-04" db="EMBL/GenBank/DDBJ databases">
        <title>Complete genome sequence of natural rubber-degrading, novel Gram-negative bacterium, Rhizobacter gummiphilus strain NS21.</title>
        <authorList>
            <person name="Tabata M."/>
            <person name="Kasai D."/>
            <person name="Fukuda M."/>
        </authorList>
    </citation>
    <scope>NUCLEOTIDE SEQUENCE [LARGE SCALE GENOMIC DNA]</scope>
    <source>
        <strain evidence="1 2">NS21</strain>
    </source>
</reference>
<proteinExistence type="predicted"/>
<organism evidence="1 2">
    <name type="scientific">Piscinibacter gummiphilus</name>
    <dbReference type="NCBI Taxonomy" id="946333"/>
    <lineage>
        <taxon>Bacteria</taxon>
        <taxon>Pseudomonadati</taxon>
        <taxon>Pseudomonadota</taxon>
        <taxon>Betaproteobacteria</taxon>
        <taxon>Burkholderiales</taxon>
        <taxon>Sphaerotilaceae</taxon>
        <taxon>Piscinibacter</taxon>
    </lineage>
</organism>
<dbReference type="KEGG" id="rgu:A4W93_07600"/>
<evidence type="ECO:0000313" key="1">
    <source>
        <dbReference type="EMBL" id="ARN19787.1"/>
    </source>
</evidence>